<evidence type="ECO:0000256" key="5">
    <source>
        <dbReference type="SAM" id="Phobius"/>
    </source>
</evidence>
<sequence>MKKIKHILITSITLIIFLVGVILYHIKTYVPPALMCGIPAPSFCGTPNLTETATKGQEIFNSNCAACHKKHARSTGPALSETDSLVFTKWLINKKNIIDSTKIEEFGIDYHKMTFSKTLTKEDINYLIEYCRD</sequence>
<keyword evidence="5" id="KW-0812">Transmembrane</keyword>
<reference evidence="7 8" key="1">
    <citation type="submission" date="2016-11" db="EMBL/GenBank/DDBJ databases">
        <title>Whole genomes of Flavobacteriaceae.</title>
        <authorList>
            <person name="Stine C."/>
            <person name="Li C."/>
            <person name="Tadesse D."/>
        </authorList>
    </citation>
    <scope>NUCLEOTIDE SEQUENCE [LARGE SCALE GENOMIC DNA]</scope>
    <source>
        <strain evidence="7 8">ATCC 51468</strain>
    </source>
</reference>
<keyword evidence="2 4" id="KW-0479">Metal-binding</keyword>
<keyword evidence="1 4" id="KW-0349">Heme</keyword>
<dbReference type="EMBL" id="MUGX01000012">
    <property type="protein sequence ID" value="OXA87455.1"/>
    <property type="molecule type" value="Genomic_DNA"/>
</dbReference>
<proteinExistence type="predicted"/>
<protein>
    <recommendedName>
        <fullName evidence="6">Cytochrome c domain-containing protein</fullName>
    </recommendedName>
</protein>
<keyword evidence="5" id="KW-0472">Membrane</keyword>
<evidence type="ECO:0000256" key="2">
    <source>
        <dbReference type="ARBA" id="ARBA00022723"/>
    </source>
</evidence>
<keyword evidence="3 4" id="KW-0408">Iron</keyword>
<dbReference type="PROSITE" id="PS51007">
    <property type="entry name" value="CYTC"/>
    <property type="match status" value="1"/>
</dbReference>
<dbReference type="Proteomes" id="UP000198302">
    <property type="component" value="Unassembled WGS sequence"/>
</dbReference>
<organism evidence="7 8">
    <name type="scientific">Flavobacterium hibernum</name>
    <dbReference type="NCBI Taxonomy" id="37752"/>
    <lineage>
        <taxon>Bacteria</taxon>
        <taxon>Pseudomonadati</taxon>
        <taxon>Bacteroidota</taxon>
        <taxon>Flavobacteriia</taxon>
        <taxon>Flavobacteriales</taxon>
        <taxon>Flavobacteriaceae</taxon>
        <taxon>Flavobacterium</taxon>
    </lineage>
</organism>
<evidence type="ECO:0000259" key="6">
    <source>
        <dbReference type="PROSITE" id="PS51007"/>
    </source>
</evidence>
<dbReference type="Pfam" id="PF00034">
    <property type="entry name" value="Cytochrom_C"/>
    <property type="match status" value="1"/>
</dbReference>
<gene>
    <name evidence="7" type="ORF">B0A73_11045</name>
</gene>
<name>A0ABX4C4S5_9FLAO</name>
<dbReference type="RefSeq" id="WP_052480269.1">
    <property type="nucleotide sequence ID" value="NZ_JPRK01000027.1"/>
</dbReference>
<evidence type="ECO:0000256" key="4">
    <source>
        <dbReference type="PROSITE-ProRule" id="PRU00433"/>
    </source>
</evidence>
<dbReference type="Gene3D" id="1.10.760.10">
    <property type="entry name" value="Cytochrome c-like domain"/>
    <property type="match status" value="1"/>
</dbReference>
<keyword evidence="8" id="KW-1185">Reference proteome</keyword>
<evidence type="ECO:0000313" key="7">
    <source>
        <dbReference type="EMBL" id="OXA87455.1"/>
    </source>
</evidence>
<evidence type="ECO:0000256" key="3">
    <source>
        <dbReference type="ARBA" id="ARBA00023004"/>
    </source>
</evidence>
<feature type="domain" description="Cytochrome c" evidence="6">
    <location>
        <begin position="51"/>
        <end position="133"/>
    </location>
</feature>
<dbReference type="InterPro" id="IPR009056">
    <property type="entry name" value="Cyt_c-like_dom"/>
</dbReference>
<keyword evidence="5" id="KW-1133">Transmembrane helix</keyword>
<comment type="caution">
    <text evidence="7">The sequence shown here is derived from an EMBL/GenBank/DDBJ whole genome shotgun (WGS) entry which is preliminary data.</text>
</comment>
<evidence type="ECO:0000256" key="1">
    <source>
        <dbReference type="ARBA" id="ARBA00022617"/>
    </source>
</evidence>
<dbReference type="InterPro" id="IPR036909">
    <property type="entry name" value="Cyt_c-like_dom_sf"/>
</dbReference>
<accession>A0ABX4C4S5</accession>
<dbReference type="SUPFAM" id="SSF46626">
    <property type="entry name" value="Cytochrome c"/>
    <property type="match status" value="1"/>
</dbReference>
<feature type="transmembrane region" description="Helical" evidence="5">
    <location>
        <begin position="7"/>
        <end position="26"/>
    </location>
</feature>
<evidence type="ECO:0000313" key="8">
    <source>
        <dbReference type="Proteomes" id="UP000198302"/>
    </source>
</evidence>